<comment type="catalytic activity">
    <reaction evidence="1 7">
        <text>alpha,alpha-trehalose + H2O = alpha-D-glucose + beta-D-glucose</text>
        <dbReference type="Rhea" id="RHEA:32675"/>
        <dbReference type="ChEBI" id="CHEBI:15377"/>
        <dbReference type="ChEBI" id="CHEBI:15903"/>
        <dbReference type="ChEBI" id="CHEBI:16551"/>
        <dbReference type="ChEBI" id="CHEBI:17925"/>
        <dbReference type="EC" id="3.2.1.28"/>
    </reaction>
</comment>
<dbReference type="PRINTS" id="PR00744">
    <property type="entry name" value="GLHYDRLASE37"/>
</dbReference>
<dbReference type="Pfam" id="PF01204">
    <property type="entry name" value="Trehalase"/>
    <property type="match status" value="1"/>
</dbReference>
<dbReference type="InterPro" id="IPR018232">
    <property type="entry name" value="Glyco_hydro_37_CS"/>
</dbReference>
<evidence type="ECO:0000256" key="5">
    <source>
        <dbReference type="ARBA" id="ARBA00022801"/>
    </source>
</evidence>
<dbReference type="STRING" id="10195.A0A3M7QZP7"/>
<keyword evidence="5 7" id="KW-0378">Hydrolase</keyword>
<dbReference type="SUPFAM" id="SSF48208">
    <property type="entry name" value="Six-hairpin glycosidases"/>
    <property type="match status" value="1"/>
</dbReference>
<dbReference type="InterPro" id="IPR001661">
    <property type="entry name" value="Glyco_hydro_37"/>
</dbReference>
<evidence type="ECO:0000256" key="6">
    <source>
        <dbReference type="ARBA" id="ARBA00023295"/>
    </source>
</evidence>
<evidence type="ECO:0000313" key="8">
    <source>
        <dbReference type="EMBL" id="RNA16786.1"/>
    </source>
</evidence>
<dbReference type="EC" id="3.2.1.28" evidence="3 7"/>
<protein>
    <recommendedName>
        <fullName evidence="4 7">Trehalase</fullName>
        <ecNumber evidence="3 7">3.2.1.28</ecNumber>
    </recommendedName>
    <alternativeName>
        <fullName evidence="7">Alpha-trehalose glucohydrolase</fullName>
    </alternativeName>
</protein>
<comment type="similarity">
    <text evidence="2 7">Belongs to the glycosyl hydrolase 37 family.</text>
</comment>
<dbReference type="PANTHER" id="PTHR23403">
    <property type="entry name" value="TREHALASE"/>
    <property type="match status" value="1"/>
</dbReference>
<dbReference type="Gene3D" id="1.50.10.10">
    <property type="match status" value="1"/>
</dbReference>
<evidence type="ECO:0000256" key="3">
    <source>
        <dbReference type="ARBA" id="ARBA00012757"/>
    </source>
</evidence>
<sequence length="582" mass="67775">MMKLNWLYIIIFLSRISKNENVSLSHTLSPDIMKLKMQNDVNNNTEFLAAAADFYSNEKYLRALKRLNPNADSKSIVDRATKKPLHEVLAALDALDEFNLEDVQNFVDLFLHPPGVEIKAAKLTDWSDQPDILHRLQNKELKEFFGALNRQWLDLYKAFDAEMLGPGSVSSHLPMLHPFIVPGGRFLEIYYWDTYWTVEGLLVSGMFDTVRQMIENFVNFINLYGFIPNGSRVYYLNRSQPPYFAQIVLKYYETCLNSDKLTLHQKSLVKEFVFNEALDSLKKEYDFWMKEKLIEINFKNKTYKVNIFKAKTDKPRPESYFEDIITADFLTDDAQKGKLYQHIASGAESGHDFTSRWFQDPMKISTIEASDIIPVDLNAILYKTELVISKLSHLKGDLDTAKQFRNFSIERMNTINTVLWSQENKMWNDLNINRLTAQSEHFYLSNLSPLWFGIEPPQNVSETEMIDLHIRNSIDNYNGVPFSYIYSKEQWDFPNAWAPYQLSVVEMIYKFDEELALRMARKFFNSVYTGWKVNDAFYEKYNSLCPGQRGAGGEYEVQSGFGWTNGVVLRLIEVFGDKLMQN</sequence>
<evidence type="ECO:0000313" key="9">
    <source>
        <dbReference type="Proteomes" id="UP000276133"/>
    </source>
</evidence>
<dbReference type="InterPro" id="IPR008928">
    <property type="entry name" value="6-hairpin_glycosidase_sf"/>
</dbReference>
<name>A0A3M7QZP7_BRAPC</name>
<comment type="caution">
    <text evidence="8">The sequence shown here is derived from an EMBL/GenBank/DDBJ whole genome shotgun (WGS) entry which is preliminary data.</text>
</comment>
<keyword evidence="9" id="KW-1185">Reference proteome</keyword>
<dbReference type="GO" id="GO:0004555">
    <property type="term" value="F:alpha,alpha-trehalase activity"/>
    <property type="evidence" value="ECO:0007669"/>
    <property type="project" value="UniProtKB-EC"/>
</dbReference>
<evidence type="ECO:0000256" key="1">
    <source>
        <dbReference type="ARBA" id="ARBA00001576"/>
    </source>
</evidence>
<dbReference type="AlphaFoldDB" id="A0A3M7QZP7"/>
<organism evidence="8 9">
    <name type="scientific">Brachionus plicatilis</name>
    <name type="common">Marine rotifer</name>
    <name type="synonym">Brachionus muelleri</name>
    <dbReference type="NCBI Taxonomy" id="10195"/>
    <lineage>
        <taxon>Eukaryota</taxon>
        <taxon>Metazoa</taxon>
        <taxon>Spiralia</taxon>
        <taxon>Gnathifera</taxon>
        <taxon>Rotifera</taxon>
        <taxon>Eurotatoria</taxon>
        <taxon>Monogononta</taxon>
        <taxon>Pseudotrocha</taxon>
        <taxon>Ploima</taxon>
        <taxon>Brachionidae</taxon>
        <taxon>Brachionus</taxon>
    </lineage>
</organism>
<dbReference type="PROSITE" id="PS00927">
    <property type="entry name" value="TREHALASE_1"/>
    <property type="match status" value="1"/>
</dbReference>
<evidence type="ECO:0000256" key="4">
    <source>
        <dbReference type="ARBA" id="ARBA00019905"/>
    </source>
</evidence>
<gene>
    <name evidence="8" type="ORF">BpHYR1_010480</name>
</gene>
<accession>A0A3M7QZP7</accession>
<proteinExistence type="inferred from homology"/>
<dbReference type="PANTHER" id="PTHR23403:SF1">
    <property type="entry name" value="TREHALASE"/>
    <property type="match status" value="1"/>
</dbReference>
<evidence type="ECO:0000256" key="2">
    <source>
        <dbReference type="ARBA" id="ARBA00005615"/>
    </source>
</evidence>
<dbReference type="PROSITE" id="PS00928">
    <property type="entry name" value="TREHALASE_2"/>
    <property type="match status" value="1"/>
</dbReference>
<dbReference type="Proteomes" id="UP000276133">
    <property type="component" value="Unassembled WGS sequence"/>
</dbReference>
<keyword evidence="6 7" id="KW-0326">Glycosidase</keyword>
<reference evidence="8 9" key="1">
    <citation type="journal article" date="2018" name="Sci. Rep.">
        <title>Genomic signatures of local adaptation to the degree of environmental predictability in rotifers.</title>
        <authorList>
            <person name="Franch-Gras L."/>
            <person name="Hahn C."/>
            <person name="Garcia-Roger E.M."/>
            <person name="Carmona M.J."/>
            <person name="Serra M."/>
            <person name="Gomez A."/>
        </authorList>
    </citation>
    <scope>NUCLEOTIDE SEQUENCE [LARGE SCALE GENOMIC DNA]</scope>
    <source>
        <strain evidence="8">HYR1</strain>
    </source>
</reference>
<dbReference type="EMBL" id="REGN01004627">
    <property type="protein sequence ID" value="RNA16786.1"/>
    <property type="molecule type" value="Genomic_DNA"/>
</dbReference>
<dbReference type="GO" id="GO:0005993">
    <property type="term" value="P:trehalose catabolic process"/>
    <property type="evidence" value="ECO:0007669"/>
    <property type="project" value="TreeGrafter"/>
</dbReference>
<dbReference type="InterPro" id="IPR012341">
    <property type="entry name" value="6hp_glycosidase-like_sf"/>
</dbReference>
<evidence type="ECO:0000256" key="7">
    <source>
        <dbReference type="RuleBase" id="RU361180"/>
    </source>
</evidence>
<dbReference type="OrthoDB" id="3542292at2759"/>